<dbReference type="Gramene" id="mRNA:HanXRQr2_Chr01g0024741">
    <property type="protein sequence ID" value="CDS:HanXRQr2_Chr01g0024741.1"/>
    <property type="gene ID" value="HanXRQr2_Chr01g0024741"/>
</dbReference>
<reference evidence="2" key="2">
    <citation type="submission" date="2020-06" db="EMBL/GenBank/DDBJ databases">
        <title>Helianthus annuus Genome sequencing and assembly Release 2.</title>
        <authorList>
            <person name="Gouzy J."/>
            <person name="Langlade N."/>
            <person name="Munos S."/>
        </authorList>
    </citation>
    <scope>NUCLEOTIDE SEQUENCE</scope>
    <source>
        <tissue evidence="2">Leaves</tissue>
    </source>
</reference>
<comment type="caution">
    <text evidence="2">The sequence shown here is derived from an EMBL/GenBank/DDBJ whole genome shotgun (WGS) entry which is preliminary data.</text>
</comment>
<keyword evidence="1" id="KW-1133">Transmembrane helix</keyword>
<dbReference type="EMBL" id="MNCJ02000316">
    <property type="protein sequence ID" value="KAF5822294.1"/>
    <property type="molecule type" value="Genomic_DNA"/>
</dbReference>
<keyword evidence="3" id="KW-1185">Reference proteome</keyword>
<protein>
    <submittedName>
        <fullName evidence="2">Uncharacterized protein</fullName>
    </submittedName>
</protein>
<evidence type="ECO:0000313" key="3">
    <source>
        <dbReference type="Proteomes" id="UP000215914"/>
    </source>
</evidence>
<keyword evidence="1" id="KW-0812">Transmembrane</keyword>
<proteinExistence type="predicted"/>
<name>A0A9K3JW51_HELAN</name>
<evidence type="ECO:0000256" key="1">
    <source>
        <dbReference type="SAM" id="Phobius"/>
    </source>
</evidence>
<gene>
    <name evidence="2" type="ORF">HanXRQr2_Chr01g0024741</name>
</gene>
<sequence length="67" mass="7635">MFIATLIGAFKYLFFLKLIRPIRYFTCNVLCYNLLVALLASIIEPLNTLGNALDCTNNNNSRDLYEA</sequence>
<feature type="transmembrane region" description="Helical" evidence="1">
    <location>
        <begin position="21"/>
        <end position="43"/>
    </location>
</feature>
<evidence type="ECO:0000313" key="2">
    <source>
        <dbReference type="EMBL" id="KAF5822294.1"/>
    </source>
</evidence>
<dbReference type="AlphaFoldDB" id="A0A9K3JW51"/>
<organism evidence="2 3">
    <name type="scientific">Helianthus annuus</name>
    <name type="common">Common sunflower</name>
    <dbReference type="NCBI Taxonomy" id="4232"/>
    <lineage>
        <taxon>Eukaryota</taxon>
        <taxon>Viridiplantae</taxon>
        <taxon>Streptophyta</taxon>
        <taxon>Embryophyta</taxon>
        <taxon>Tracheophyta</taxon>
        <taxon>Spermatophyta</taxon>
        <taxon>Magnoliopsida</taxon>
        <taxon>eudicotyledons</taxon>
        <taxon>Gunneridae</taxon>
        <taxon>Pentapetalae</taxon>
        <taxon>asterids</taxon>
        <taxon>campanulids</taxon>
        <taxon>Asterales</taxon>
        <taxon>Asteraceae</taxon>
        <taxon>Asteroideae</taxon>
        <taxon>Heliantheae alliance</taxon>
        <taxon>Heliantheae</taxon>
        <taxon>Helianthus</taxon>
    </lineage>
</organism>
<dbReference type="Proteomes" id="UP000215914">
    <property type="component" value="Unassembled WGS sequence"/>
</dbReference>
<accession>A0A9K3JW51</accession>
<reference evidence="2" key="1">
    <citation type="journal article" date="2017" name="Nature">
        <title>The sunflower genome provides insights into oil metabolism, flowering and Asterid evolution.</title>
        <authorList>
            <person name="Badouin H."/>
            <person name="Gouzy J."/>
            <person name="Grassa C.J."/>
            <person name="Murat F."/>
            <person name="Staton S.E."/>
            <person name="Cottret L."/>
            <person name="Lelandais-Briere C."/>
            <person name="Owens G.L."/>
            <person name="Carrere S."/>
            <person name="Mayjonade B."/>
            <person name="Legrand L."/>
            <person name="Gill N."/>
            <person name="Kane N.C."/>
            <person name="Bowers J.E."/>
            <person name="Hubner S."/>
            <person name="Bellec A."/>
            <person name="Berard A."/>
            <person name="Berges H."/>
            <person name="Blanchet N."/>
            <person name="Boniface M.C."/>
            <person name="Brunel D."/>
            <person name="Catrice O."/>
            <person name="Chaidir N."/>
            <person name="Claudel C."/>
            <person name="Donnadieu C."/>
            <person name="Faraut T."/>
            <person name="Fievet G."/>
            <person name="Helmstetter N."/>
            <person name="King M."/>
            <person name="Knapp S.J."/>
            <person name="Lai Z."/>
            <person name="Le Paslier M.C."/>
            <person name="Lippi Y."/>
            <person name="Lorenzon L."/>
            <person name="Mandel J.R."/>
            <person name="Marage G."/>
            <person name="Marchand G."/>
            <person name="Marquand E."/>
            <person name="Bret-Mestries E."/>
            <person name="Morien E."/>
            <person name="Nambeesan S."/>
            <person name="Nguyen T."/>
            <person name="Pegot-Espagnet P."/>
            <person name="Pouilly N."/>
            <person name="Raftis F."/>
            <person name="Sallet E."/>
            <person name="Schiex T."/>
            <person name="Thomas J."/>
            <person name="Vandecasteele C."/>
            <person name="Vares D."/>
            <person name="Vear F."/>
            <person name="Vautrin S."/>
            <person name="Crespi M."/>
            <person name="Mangin B."/>
            <person name="Burke J.M."/>
            <person name="Salse J."/>
            <person name="Munos S."/>
            <person name="Vincourt P."/>
            <person name="Rieseberg L.H."/>
            <person name="Langlade N.B."/>
        </authorList>
    </citation>
    <scope>NUCLEOTIDE SEQUENCE</scope>
    <source>
        <tissue evidence="2">Leaves</tissue>
    </source>
</reference>
<keyword evidence="1" id="KW-0472">Membrane</keyword>